<dbReference type="PROSITE" id="PS51375">
    <property type="entry name" value="PPR"/>
    <property type="match status" value="6"/>
</dbReference>
<dbReference type="GO" id="GO:0003676">
    <property type="term" value="F:nucleic acid binding"/>
    <property type="evidence" value="ECO:0007669"/>
    <property type="project" value="InterPro"/>
</dbReference>
<feature type="repeat" description="PPR" evidence="3">
    <location>
        <begin position="413"/>
        <end position="443"/>
    </location>
</feature>
<evidence type="ECO:0000313" key="6">
    <source>
        <dbReference type="EnsemblPlants" id="LPERR06G21520.1"/>
    </source>
</evidence>
<keyword evidence="2" id="KW-0809">Transit peptide</keyword>
<dbReference type="HOGENOM" id="CLU_412447_0_0_1"/>
<dbReference type="Pfam" id="PF01535">
    <property type="entry name" value="PPR"/>
    <property type="match status" value="3"/>
</dbReference>
<dbReference type="PANTHER" id="PTHR47942:SF16">
    <property type="entry name" value="PENTATRICOPEPTIDE REPEAT DOMAIN CONTAINING PROTEIN-RELATED"/>
    <property type="match status" value="1"/>
</dbReference>
<dbReference type="InterPro" id="IPR011990">
    <property type="entry name" value="TPR-like_helical_dom_sf"/>
</dbReference>
<dbReference type="InterPro" id="IPR051222">
    <property type="entry name" value="PPR/CCM1_RNA-binding"/>
</dbReference>
<dbReference type="AlphaFoldDB" id="A0A0D9WTM0"/>
<name>A0A0D9WTM0_9ORYZ</name>
<evidence type="ECO:0000256" key="1">
    <source>
        <dbReference type="ARBA" id="ARBA00022737"/>
    </source>
</evidence>
<reference evidence="6 7" key="1">
    <citation type="submission" date="2012-08" db="EMBL/GenBank/DDBJ databases">
        <title>Oryza genome evolution.</title>
        <authorList>
            <person name="Wing R.A."/>
        </authorList>
    </citation>
    <scope>NUCLEOTIDE SEQUENCE</scope>
</reference>
<organism evidence="6 7">
    <name type="scientific">Leersia perrieri</name>
    <dbReference type="NCBI Taxonomy" id="77586"/>
    <lineage>
        <taxon>Eukaryota</taxon>
        <taxon>Viridiplantae</taxon>
        <taxon>Streptophyta</taxon>
        <taxon>Embryophyta</taxon>
        <taxon>Tracheophyta</taxon>
        <taxon>Spermatophyta</taxon>
        <taxon>Magnoliopsida</taxon>
        <taxon>Liliopsida</taxon>
        <taxon>Poales</taxon>
        <taxon>Poaceae</taxon>
        <taxon>BOP clade</taxon>
        <taxon>Oryzoideae</taxon>
        <taxon>Oryzeae</taxon>
        <taxon>Oryzinae</taxon>
        <taxon>Leersia</taxon>
    </lineage>
</organism>
<dbReference type="Pfam" id="PF13041">
    <property type="entry name" value="PPR_2"/>
    <property type="match status" value="2"/>
</dbReference>
<evidence type="ECO:0000256" key="2">
    <source>
        <dbReference type="ARBA" id="ARBA00022946"/>
    </source>
</evidence>
<feature type="domain" description="RNase H type-1" evidence="5">
    <location>
        <begin position="190"/>
        <end position="257"/>
    </location>
</feature>
<feature type="repeat" description="PPR" evidence="3">
    <location>
        <begin position="484"/>
        <end position="518"/>
    </location>
</feature>
<dbReference type="Proteomes" id="UP000032180">
    <property type="component" value="Chromosome 6"/>
</dbReference>
<protein>
    <recommendedName>
        <fullName evidence="5">RNase H type-1 domain-containing protein</fullName>
    </recommendedName>
</protein>
<reference evidence="6" key="3">
    <citation type="submission" date="2015-04" db="UniProtKB">
        <authorList>
            <consortium name="EnsemblPlants"/>
        </authorList>
    </citation>
    <scope>IDENTIFICATION</scope>
</reference>
<dbReference type="InterPro" id="IPR002156">
    <property type="entry name" value="RNaseH_domain"/>
</dbReference>
<dbReference type="PANTHER" id="PTHR47942">
    <property type="entry name" value="TETRATRICOPEPTIDE REPEAT (TPR)-LIKE SUPERFAMILY PROTEIN-RELATED"/>
    <property type="match status" value="1"/>
</dbReference>
<evidence type="ECO:0000313" key="7">
    <source>
        <dbReference type="Proteomes" id="UP000032180"/>
    </source>
</evidence>
<evidence type="ECO:0000256" key="4">
    <source>
        <dbReference type="SAM" id="MobiDB-lite"/>
    </source>
</evidence>
<feature type="compositionally biased region" description="Low complexity" evidence="4">
    <location>
        <begin position="87"/>
        <end position="97"/>
    </location>
</feature>
<evidence type="ECO:0000256" key="3">
    <source>
        <dbReference type="PROSITE-ProRule" id="PRU00708"/>
    </source>
</evidence>
<dbReference type="eggNOG" id="KOG4197">
    <property type="taxonomic scope" value="Eukaryota"/>
</dbReference>
<dbReference type="GO" id="GO:0004523">
    <property type="term" value="F:RNA-DNA hybrid ribonuclease activity"/>
    <property type="evidence" value="ECO:0007669"/>
    <property type="project" value="InterPro"/>
</dbReference>
<sequence>MALASTSLRCFLTGRPLCTGSSTSPVLPPTRRPSARLTCRAADEKKSTWGDKLGKMAMVALAAGVLALSPVDDAMAAKSGGRVGGQAFRSAPRSAPRPSGPRINNSRTNIYINPPVAPPLGGYGYGGYGYGYGWSPFSFFAPGPSVAVGVGGGFDTFVLFIHRAECCISRESCITASGSVSSSALQPEMLDYGYNRLLVEGDDLTLVRLLRCESNHTRIPPEMLDEIIWLLDSFSVCEVQHVYREGNQVADQLCHEAYKTPLDARLWAAGSSAMVPFPVWKKLEDDRCGVVHQRVRPMRRCRRLAVLTVEGDEVDENFLRRAEREPEEEEIDSVDSSECPRVFGAGELNALLRAFCARGRVAEARALFHRYRDACPPDARTFNTLLLGFKEAGNAQALDLFYHDAVLRGFVPDAVSYCVRMDAYCKKGRFLDALDLLDEMRKRKNCRPTLQVFTTMIYGAGIARNTVRARQLFDEMEQWGVIPDRGAYNALMGAYMRARDLESGMTVMSEMERKGIGLDDVSYNTMLCGFQRVGDLEGIWNVYSKMVGSGFIPRTRTTMLLMKVFCENGRPDLGLELWDYLMGKGCVPHRHALDVLVTGLCCRGMIFEAYRCFKEMIEMGMAPTERAFRVLEGFLKRRQEFGKVEEITQMMKATQLEEHQSDEEAA</sequence>
<feature type="region of interest" description="Disordered" evidence="4">
    <location>
        <begin position="82"/>
        <end position="107"/>
    </location>
</feature>
<dbReference type="InterPro" id="IPR002885">
    <property type="entry name" value="PPR_rpt"/>
</dbReference>
<dbReference type="EnsemblPlants" id="LPERR06G21520.1">
    <property type="protein sequence ID" value="LPERR06G21520.1"/>
    <property type="gene ID" value="LPERR06G21520"/>
</dbReference>
<feature type="repeat" description="PPR" evidence="3">
    <location>
        <begin position="589"/>
        <end position="623"/>
    </location>
</feature>
<dbReference type="STRING" id="77586.A0A0D9WTM0"/>
<proteinExistence type="predicted"/>
<dbReference type="NCBIfam" id="TIGR00756">
    <property type="entry name" value="PPR"/>
    <property type="match status" value="6"/>
</dbReference>
<dbReference type="Pfam" id="PF13456">
    <property type="entry name" value="RVT_3"/>
    <property type="match status" value="1"/>
</dbReference>
<feature type="repeat" description="PPR" evidence="3">
    <location>
        <begin position="519"/>
        <end position="553"/>
    </location>
</feature>
<keyword evidence="1" id="KW-0677">Repeat</keyword>
<reference evidence="7" key="2">
    <citation type="submission" date="2013-12" db="EMBL/GenBank/DDBJ databases">
        <authorList>
            <person name="Yu Y."/>
            <person name="Lee S."/>
            <person name="de Baynast K."/>
            <person name="Wissotski M."/>
            <person name="Liu L."/>
            <person name="Talag J."/>
            <person name="Goicoechea J."/>
            <person name="Angelova A."/>
            <person name="Jetty R."/>
            <person name="Kudrna D."/>
            <person name="Golser W."/>
            <person name="Rivera L."/>
            <person name="Zhang J."/>
            <person name="Wing R."/>
        </authorList>
    </citation>
    <scope>NUCLEOTIDE SEQUENCE</scope>
</reference>
<feature type="repeat" description="PPR" evidence="3">
    <location>
        <begin position="554"/>
        <end position="588"/>
    </location>
</feature>
<keyword evidence="7" id="KW-1185">Reference proteome</keyword>
<dbReference type="Gramene" id="LPERR06G21520.1">
    <property type="protein sequence ID" value="LPERR06G21520.1"/>
    <property type="gene ID" value="LPERR06G21520"/>
</dbReference>
<feature type="repeat" description="PPR" evidence="3">
    <location>
        <begin position="449"/>
        <end position="483"/>
    </location>
</feature>
<accession>A0A0D9WTM0</accession>
<dbReference type="CDD" id="cd06222">
    <property type="entry name" value="RNase_H_like"/>
    <property type="match status" value="1"/>
</dbReference>
<dbReference type="Gene3D" id="1.25.40.10">
    <property type="entry name" value="Tetratricopeptide repeat domain"/>
    <property type="match status" value="4"/>
</dbReference>
<dbReference type="InterPro" id="IPR044730">
    <property type="entry name" value="RNase_H-like_dom_plant"/>
</dbReference>
<evidence type="ECO:0000259" key="5">
    <source>
        <dbReference type="Pfam" id="PF13456"/>
    </source>
</evidence>